<dbReference type="EMBL" id="CP042817">
    <property type="protein sequence ID" value="QEJ97078.1"/>
    <property type="molecule type" value="Genomic_DNA"/>
</dbReference>
<accession>A0AAE6M637</accession>
<name>A0AAE6M637_TREPH</name>
<reference evidence="1 2" key="1">
    <citation type="submission" date="2019-08" db="EMBL/GenBank/DDBJ databases">
        <authorList>
            <person name="Kuhnert P."/>
        </authorList>
    </citation>
    <scope>NUCLEOTIDE SEQUENCE [LARGE SCALE GENOMIC DNA]</scope>
    <source>
        <strain evidence="1 2">B36.5</strain>
    </source>
</reference>
<evidence type="ECO:0000313" key="2">
    <source>
        <dbReference type="Proteomes" id="UP000323594"/>
    </source>
</evidence>
<dbReference type="Proteomes" id="UP000323594">
    <property type="component" value="Chromosome"/>
</dbReference>
<sequence length="67" mass="7350">MLTITACRFSITMVNCSPLRCVGLFFVKCIKKNAVLMVIVRACGQFLGLPIFRIKSSAVCAEKPHAC</sequence>
<protein>
    <submittedName>
        <fullName evidence="1">Uncharacterized protein</fullName>
    </submittedName>
</protein>
<evidence type="ECO:0000313" key="1">
    <source>
        <dbReference type="EMBL" id="QEJ97078.1"/>
    </source>
</evidence>
<organism evidence="1 2">
    <name type="scientific">Treponema phagedenis</name>
    <dbReference type="NCBI Taxonomy" id="162"/>
    <lineage>
        <taxon>Bacteria</taxon>
        <taxon>Pseudomonadati</taxon>
        <taxon>Spirochaetota</taxon>
        <taxon>Spirochaetia</taxon>
        <taxon>Spirochaetales</taxon>
        <taxon>Treponemataceae</taxon>
        <taxon>Treponema</taxon>
    </lineage>
</organism>
<proteinExistence type="predicted"/>
<dbReference type="AlphaFoldDB" id="A0AAE6M637"/>
<gene>
    <name evidence="1" type="ORF">FUT82_03150</name>
</gene>